<feature type="domain" description="RCK C-terminal" evidence="8">
    <location>
        <begin position="215"/>
        <end position="299"/>
    </location>
</feature>
<evidence type="ECO:0000256" key="1">
    <source>
        <dbReference type="ARBA" id="ARBA00004141"/>
    </source>
</evidence>
<feature type="transmembrane region" description="Helical" evidence="7">
    <location>
        <begin position="537"/>
        <end position="555"/>
    </location>
</feature>
<feature type="transmembrane region" description="Helical" evidence="7">
    <location>
        <begin position="513"/>
        <end position="530"/>
    </location>
</feature>
<name>A0A8B2P5A4_9HYPH</name>
<feature type="transmembrane region" description="Helical" evidence="7">
    <location>
        <begin position="104"/>
        <end position="131"/>
    </location>
</feature>
<keyword evidence="3 7" id="KW-0812">Transmembrane</keyword>
<feature type="transmembrane region" description="Helical" evidence="7">
    <location>
        <begin position="7"/>
        <end position="28"/>
    </location>
</feature>
<dbReference type="InterPro" id="IPR036721">
    <property type="entry name" value="RCK_C_sf"/>
</dbReference>
<dbReference type="PROSITE" id="PS51202">
    <property type="entry name" value="RCK_C"/>
    <property type="match status" value="2"/>
</dbReference>
<dbReference type="GO" id="GO:0008324">
    <property type="term" value="F:monoatomic cation transmembrane transporter activity"/>
    <property type="evidence" value="ECO:0007669"/>
    <property type="project" value="InterPro"/>
</dbReference>
<evidence type="ECO:0000256" key="2">
    <source>
        <dbReference type="ARBA" id="ARBA00022448"/>
    </source>
</evidence>
<evidence type="ECO:0000256" key="6">
    <source>
        <dbReference type="ARBA" id="ARBA00023136"/>
    </source>
</evidence>
<dbReference type="InterPro" id="IPR004680">
    <property type="entry name" value="Cit_transptr-like_dom"/>
</dbReference>
<dbReference type="Gene3D" id="3.30.70.1450">
    <property type="entry name" value="Regulator of K+ conductance, C-terminal domain"/>
    <property type="match status" value="2"/>
</dbReference>
<feature type="transmembrane region" description="Helical" evidence="7">
    <location>
        <begin position="143"/>
        <end position="161"/>
    </location>
</feature>
<feature type="transmembrane region" description="Helical" evidence="7">
    <location>
        <begin position="68"/>
        <end position="92"/>
    </location>
</feature>
<evidence type="ECO:0000313" key="9">
    <source>
        <dbReference type="EMBL" id="RAI04292.1"/>
    </source>
</evidence>
<evidence type="ECO:0000256" key="3">
    <source>
        <dbReference type="ARBA" id="ARBA00022692"/>
    </source>
</evidence>
<feature type="transmembrane region" description="Helical" evidence="7">
    <location>
        <begin position="181"/>
        <end position="209"/>
    </location>
</feature>
<keyword evidence="2" id="KW-0813">Transport</keyword>
<protein>
    <submittedName>
        <fullName evidence="9">SLC13 family permease</fullName>
    </submittedName>
</protein>
<dbReference type="InterPro" id="IPR051679">
    <property type="entry name" value="DASS-Related_Transporters"/>
</dbReference>
<sequence>MDRVIDFVHAYDAWISLALLVGLFAAFVTEKLPPDVTAAGGAALFVVLGLVPFDQVMAAFANPAPITIAAMFVISGALVRTGLLDALANWLIGGAESRPRLAVGLFLLATVIASGLMNNTPVVLILIPIVIRLARSLDIAATRLLIPLSYVAVLGGTWTLIGTSTNLLVDGVAQQGGLAPFGIFEIAPVGLIAAAVGMAALVVLGPLLLPNRRERSATDESEEPNYLTELRPAEGFEGIGKTVAEVAAFGRPGVRILGVVNGGNVERTDIEEHVVAAGDRLVAEAATSELLTLRDIEGLQVGLQYGPSRRKDDELSVAEALVTLSRRSQGIRLARLAVGRRYGMRVLGAHRHGHHLGPSLSAAILRPADKLLLEGTEEGLEQLREARELASISEAGGRAFKRGKAPLALLALTGVVGLAAFGVAPISILSLIAVAAILVLRCIDNDEAWGSIDAAILVLIFSMLIIGAGLQHTGAVSLVVDALGPHLKGLPPVAMLAAIYALTSVLTETVTNNAVAVVVTPLAIGLAHQIGVDPRPLVVAVMLGASASFATPIGYQTNTLVYGAGNYHFADFMKIGIPMNIIVGVAAVLSIPLFFPF</sequence>
<evidence type="ECO:0000256" key="7">
    <source>
        <dbReference type="SAM" id="Phobius"/>
    </source>
</evidence>
<dbReference type="GO" id="GO:0005886">
    <property type="term" value="C:plasma membrane"/>
    <property type="evidence" value="ECO:0007669"/>
    <property type="project" value="TreeGrafter"/>
</dbReference>
<keyword evidence="6 7" id="KW-0472">Membrane</keyword>
<dbReference type="PROSITE" id="PS01271">
    <property type="entry name" value="NA_SULFATE"/>
    <property type="match status" value="1"/>
</dbReference>
<dbReference type="InterPro" id="IPR031312">
    <property type="entry name" value="Na/sul_symport_CS"/>
</dbReference>
<dbReference type="PANTHER" id="PTHR43652:SF2">
    <property type="entry name" value="BASIC AMINO ACID ANTIPORTER YFCC-RELATED"/>
    <property type="match status" value="1"/>
</dbReference>
<dbReference type="AlphaFoldDB" id="A0A8B2P5A4"/>
<feature type="domain" description="RCK C-terminal" evidence="8">
    <location>
        <begin position="303"/>
        <end position="389"/>
    </location>
</feature>
<evidence type="ECO:0000256" key="5">
    <source>
        <dbReference type="ARBA" id="ARBA00022989"/>
    </source>
</evidence>
<reference evidence="9 10" key="1">
    <citation type="submission" date="2018-05" db="EMBL/GenBank/DDBJ databases">
        <title>Acuticoccus sediminis sp. nov., isolated from deep-sea sediment of Indian Ocean.</title>
        <authorList>
            <person name="Liu X."/>
            <person name="Lai Q."/>
            <person name="Du Y."/>
            <person name="Sun F."/>
            <person name="Zhang X."/>
            <person name="Wang S."/>
            <person name="Shao Z."/>
        </authorList>
    </citation>
    <scope>NUCLEOTIDE SEQUENCE [LARGE SCALE GENOMIC DNA]</scope>
    <source>
        <strain evidence="9 10">PTG4-2</strain>
    </source>
</reference>
<evidence type="ECO:0000256" key="4">
    <source>
        <dbReference type="ARBA" id="ARBA00022737"/>
    </source>
</evidence>
<feature type="transmembrane region" description="Helical" evidence="7">
    <location>
        <begin position="407"/>
        <end position="440"/>
    </location>
</feature>
<dbReference type="RefSeq" id="WP_111343661.1">
    <property type="nucleotide sequence ID" value="NZ_QHHQ01000001.1"/>
</dbReference>
<comment type="caution">
    <text evidence="9">The sequence shown here is derived from an EMBL/GenBank/DDBJ whole genome shotgun (WGS) entry which is preliminary data.</text>
</comment>
<dbReference type="PANTHER" id="PTHR43652">
    <property type="entry name" value="BASIC AMINO ACID ANTIPORTER YFCC-RELATED"/>
    <property type="match status" value="1"/>
</dbReference>
<accession>A0A8B2P5A4</accession>
<dbReference type="GO" id="GO:0006813">
    <property type="term" value="P:potassium ion transport"/>
    <property type="evidence" value="ECO:0007669"/>
    <property type="project" value="InterPro"/>
</dbReference>
<comment type="subcellular location">
    <subcellularLocation>
        <location evidence="1">Membrane</location>
        <topology evidence="1">Multi-pass membrane protein</topology>
    </subcellularLocation>
</comment>
<dbReference type="Proteomes" id="UP000249590">
    <property type="component" value="Unassembled WGS sequence"/>
</dbReference>
<feature type="transmembrane region" description="Helical" evidence="7">
    <location>
        <begin position="575"/>
        <end position="595"/>
    </location>
</feature>
<evidence type="ECO:0000313" key="10">
    <source>
        <dbReference type="Proteomes" id="UP000249590"/>
    </source>
</evidence>
<organism evidence="9 10">
    <name type="scientific">Acuticoccus sediminis</name>
    <dbReference type="NCBI Taxonomy" id="2184697"/>
    <lineage>
        <taxon>Bacteria</taxon>
        <taxon>Pseudomonadati</taxon>
        <taxon>Pseudomonadota</taxon>
        <taxon>Alphaproteobacteria</taxon>
        <taxon>Hyphomicrobiales</taxon>
        <taxon>Amorphaceae</taxon>
        <taxon>Acuticoccus</taxon>
    </lineage>
</organism>
<gene>
    <name evidence="9" type="ORF">DLJ53_07565</name>
</gene>
<dbReference type="InterPro" id="IPR006037">
    <property type="entry name" value="RCK_C"/>
</dbReference>
<evidence type="ECO:0000259" key="8">
    <source>
        <dbReference type="PROSITE" id="PS51202"/>
    </source>
</evidence>
<dbReference type="Pfam" id="PF03600">
    <property type="entry name" value="CitMHS"/>
    <property type="match status" value="1"/>
</dbReference>
<keyword evidence="4" id="KW-0677">Repeat</keyword>
<dbReference type="OrthoDB" id="9809303at2"/>
<keyword evidence="5 7" id="KW-1133">Transmembrane helix</keyword>
<dbReference type="SUPFAM" id="SSF116726">
    <property type="entry name" value="TrkA C-terminal domain-like"/>
    <property type="match status" value="2"/>
</dbReference>
<feature type="transmembrane region" description="Helical" evidence="7">
    <location>
        <begin position="452"/>
        <end position="470"/>
    </location>
</feature>
<feature type="transmembrane region" description="Helical" evidence="7">
    <location>
        <begin position="40"/>
        <end position="61"/>
    </location>
</feature>
<dbReference type="EMBL" id="QHHQ01000001">
    <property type="protein sequence ID" value="RAI04292.1"/>
    <property type="molecule type" value="Genomic_DNA"/>
</dbReference>
<keyword evidence="10" id="KW-1185">Reference proteome</keyword>
<proteinExistence type="predicted"/>